<dbReference type="GO" id="GO:0005524">
    <property type="term" value="F:ATP binding"/>
    <property type="evidence" value="ECO:0007669"/>
    <property type="project" value="UniProtKB-KW"/>
</dbReference>
<dbReference type="Proteomes" id="UP000315901">
    <property type="component" value="Unassembled WGS sequence"/>
</dbReference>
<protein>
    <recommendedName>
        <fullName evidence="9">PAS domain-containing protein</fullName>
    </recommendedName>
</protein>
<keyword evidence="8" id="KW-0472">Membrane</keyword>
<evidence type="ECO:0000256" key="2">
    <source>
        <dbReference type="ARBA" id="ARBA00022553"/>
    </source>
</evidence>
<proteinExistence type="predicted"/>
<dbReference type="Pfam" id="PF13188">
    <property type="entry name" value="PAS_8"/>
    <property type="match status" value="1"/>
</dbReference>
<dbReference type="SUPFAM" id="SSF103190">
    <property type="entry name" value="Sensory domain-like"/>
    <property type="match status" value="1"/>
</dbReference>
<evidence type="ECO:0000256" key="3">
    <source>
        <dbReference type="ARBA" id="ARBA00022679"/>
    </source>
</evidence>
<dbReference type="EMBL" id="VFRR01000008">
    <property type="protein sequence ID" value="TPE53965.1"/>
    <property type="molecule type" value="Genomic_DNA"/>
</dbReference>
<dbReference type="InterPro" id="IPR000014">
    <property type="entry name" value="PAS"/>
</dbReference>
<gene>
    <name evidence="10" type="ORF">FJM67_06050</name>
</gene>
<keyword evidence="7" id="KW-0902">Two-component regulatory system</keyword>
<dbReference type="AlphaFoldDB" id="A0A501WZU2"/>
<dbReference type="GO" id="GO:0016301">
    <property type="term" value="F:kinase activity"/>
    <property type="evidence" value="ECO:0007669"/>
    <property type="project" value="UniProtKB-KW"/>
</dbReference>
<evidence type="ECO:0000256" key="1">
    <source>
        <dbReference type="ARBA" id="ARBA00004370"/>
    </source>
</evidence>
<keyword evidence="11" id="KW-1185">Reference proteome</keyword>
<organism evidence="10 11">
    <name type="scientific">Maribrevibacterium harenarium</name>
    <dbReference type="NCBI Taxonomy" id="2589817"/>
    <lineage>
        <taxon>Bacteria</taxon>
        <taxon>Pseudomonadati</taxon>
        <taxon>Pseudomonadota</taxon>
        <taxon>Gammaproteobacteria</taxon>
        <taxon>Oceanospirillales</taxon>
        <taxon>Oceanospirillaceae</taxon>
        <taxon>Maribrevibacterium</taxon>
    </lineage>
</organism>
<feature type="domain" description="PAS" evidence="9">
    <location>
        <begin position="320"/>
        <end position="361"/>
    </location>
</feature>
<dbReference type="GO" id="GO:0000160">
    <property type="term" value="P:phosphorelay signal transduction system"/>
    <property type="evidence" value="ECO:0007669"/>
    <property type="project" value="UniProtKB-KW"/>
</dbReference>
<evidence type="ECO:0000313" key="10">
    <source>
        <dbReference type="EMBL" id="TPE53965.1"/>
    </source>
</evidence>
<dbReference type="GO" id="GO:0016020">
    <property type="term" value="C:membrane"/>
    <property type="evidence" value="ECO:0007669"/>
    <property type="project" value="UniProtKB-SubCell"/>
</dbReference>
<comment type="caution">
    <text evidence="10">The sequence shown here is derived from an EMBL/GenBank/DDBJ whole genome shotgun (WGS) entry which is preliminary data.</text>
</comment>
<evidence type="ECO:0000259" key="9">
    <source>
        <dbReference type="Pfam" id="PF13188"/>
    </source>
</evidence>
<accession>A0A501WZU2</accession>
<keyword evidence="5" id="KW-0418">Kinase</keyword>
<keyword evidence="8" id="KW-0812">Transmembrane</keyword>
<keyword evidence="2" id="KW-0597">Phosphoprotein</keyword>
<dbReference type="SUPFAM" id="SSF55785">
    <property type="entry name" value="PYP-like sensor domain (PAS domain)"/>
    <property type="match status" value="1"/>
</dbReference>
<evidence type="ECO:0000256" key="5">
    <source>
        <dbReference type="ARBA" id="ARBA00022777"/>
    </source>
</evidence>
<name>A0A501WZU2_9GAMM</name>
<evidence type="ECO:0000256" key="4">
    <source>
        <dbReference type="ARBA" id="ARBA00022741"/>
    </source>
</evidence>
<keyword evidence="3" id="KW-0808">Transferase</keyword>
<evidence type="ECO:0000256" key="7">
    <source>
        <dbReference type="ARBA" id="ARBA00023012"/>
    </source>
</evidence>
<keyword evidence="6" id="KW-0067">ATP-binding</keyword>
<dbReference type="InterPro" id="IPR029151">
    <property type="entry name" value="Sensor-like_sf"/>
</dbReference>
<keyword evidence="4" id="KW-0547">Nucleotide-binding</keyword>
<dbReference type="Gene3D" id="3.30.450.20">
    <property type="entry name" value="PAS domain"/>
    <property type="match status" value="1"/>
</dbReference>
<feature type="transmembrane region" description="Helical" evidence="8">
    <location>
        <begin position="253"/>
        <end position="275"/>
    </location>
</feature>
<dbReference type="InterPro" id="IPR035965">
    <property type="entry name" value="PAS-like_dom_sf"/>
</dbReference>
<dbReference type="OrthoDB" id="6092364at2"/>
<dbReference type="RefSeq" id="WP_140587866.1">
    <property type="nucleotide sequence ID" value="NZ_VFRR01000008.1"/>
</dbReference>
<keyword evidence="8" id="KW-1133">Transmembrane helix</keyword>
<comment type="subcellular location">
    <subcellularLocation>
        <location evidence="1">Membrane</location>
    </subcellularLocation>
</comment>
<evidence type="ECO:0000256" key="8">
    <source>
        <dbReference type="SAM" id="Phobius"/>
    </source>
</evidence>
<evidence type="ECO:0000256" key="6">
    <source>
        <dbReference type="ARBA" id="ARBA00022840"/>
    </source>
</evidence>
<evidence type="ECO:0000313" key="11">
    <source>
        <dbReference type="Proteomes" id="UP000315901"/>
    </source>
</evidence>
<sequence length="854" mass="95935">MAPISLSQVFFRKLSVPFLLIALLLVLLTAALDAYLRNQKLAEDLAQRVVQLNDVMASYLERSEFEARFIAQQIVAGTPRTGTELETIFENHDVLLFGGLDFFVVQMSDGRELIDPRARLYTDDDLALQLESARYGYWVRVSSSQGVDMLVYKQPLPNQSSVSAQPRGILFGFIVLSQNLTLASELLDAAAVDRIRLLDQADEVLMETTGSAFDPAESSIEVLRPLIVGNLDEAMQIEFALHRPVAEAFTEFAWWRFITIFVTLLILFGITIKVVQRYVFTEVNKLLTQVGGHENAYQEFKPLLSQLHQYQLRMRSQEQLFELLMNSLQVAVVFCDEGARITRVNKQAEAVLRPLTPGAKIFDVTPIDCHRFYRKAMHGESGVSVELQMPGVERVVRWYFISFVNEYAFRNVVMLGYDVTEANRLQWQLEQMYPAKSLVRPYPNVDVLMSEFHSVAYDPSYTVTRNSVAWFSTLAELIDELARVPESEPRHRPLGQLLTEAYHKVDRLLPLGEPSTQFDYQFSLEDACTKVSWQKDHLNLIALAIMASLASNLSGRGVEISLVAGRLQVLVVGVDAHRPLLLWLLEALCRVLTGSYAIGNDGHIELGVTLEKDGQETLAALDGKQVVFISNDYKYTDTCVRSLSQLGVMVHTYTSFTQFAKSHLNLGQHYHGLLIGTDSNLAFLDVVKQLEALDPALQGKAICLGGDSELDGYLHIKHYPSAYVLGSQLAGLSEEHWLNLEHLQDATLGQWFIIGGGDVLQAIWQAELGRFEVSSRIGISAHDLEALLNTGVARKVLVLSDEVYDLLGELIHNTKDNVTWVLVSERQPVTGMRVINNVTFPLSRETFTLFLEKT</sequence>
<reference evidence="10 11" key="1">
    <citation type="submission" date="2019-06" db="EMBL/GenBank/DDBJ databases">
        <title>A novel bacterium of genus Marinomonas, isolated from coastal sand.</title>
        <authorList>
            <person name="Huang H."/>
            <person name="Mo K."/>
            <person name="Hu Y."/>
        </authorList>
    </citation>
    <scope>NUCLEOTIDE SEQUENCE [LARGE SCALE GENOMIC DNA]</scope>
    <source>
        <strain evidence="10 11">HB171799</strain>
    </source>
</reference>